<evidence type="ECO:0000313" key="6">
    <source>
        <dbReference type="Proteomes" id="UP000694620"/>
    </source>
</evidence>
<feature type="domain" description="PPIase cyclophilin-type" evidence="4">
    <location>
        <begin position="128"/>
        <end position="291"/>
    </location>
</feature>
<accession>A0A8C4RES3</accession>
<evidence type="ECO:0000256" key="3">
    <source>
        <dbReference type="RuleBase" id="RU363019"/>
    </source>
</evidence>
<dbReference type="GO" id="GO:0005737">
    <property type="term" value="C:cytoplasm"/>
    <property type="evidence" value="ECO:0007669"/>
    <property type="project" value="TreeGrafter"/>
</dbReference>
<dbReference type="InterPro" id="IPR002130">
    <property type="entry name" value="Cyclophilin-type_PPIase_dom"/>
</dbReference>
<keyword evidence="6" id="KW-1185">Reference proteome</keyword>
<proteinExistence type="inferred from homology"/>
<dbReference type="Proteomes" id="UP000694620">
    <property type="component" value="Chromosome 3"/>
</dbReference>
<keyword evidence="3" id="KW-0413">Isomerase</keyword>
<reference evidence="5" key="3">
    <citation type="submission" date="2025-09" db="UniProtKB">
        <authorList>
            <consortium name="Ensembl"/>
        </authorList>
    </citation>
    <scope>IDENTIFICATION</scope>
</reference>
<dbReference type="SUPFAM" id="SSF50891">
    <property type="entry name" value="Cyclophilin-like"/>
    <property type="match status" value="1"/>
</dbReference>
<dbReference type="InterPro" id="IPR029000">
    <property type="entry name" value="Cyclophilin-like_dom_sf"/>
</dbReference>
<dbReference type="EC" id="5.2.1.8" evidence="3"/>
<dbReference type="OrthoDB" id="408413at2759"/>
<comment type="function">
    <text evidence="2">Probable inactive PPIase with no peptidyl-prolyl cis-trans isomerase activity.</text>
</comment>
<reference evidence="5" key="2">
    <citation type="submission" date="2025-08" db="UniProtKB">
        <authorList>
            <consortium name="Ensembl"/>
        </authorList>
    </citation>
    <scope>IDENTIFICATION</scope>
</reference>
<reference evidence="5" key="1">
    <citation type="submission" date="2021-06" db="EMBL/GenBank/DDBJ databases">
        <authorList>
            <consortium name="Wellcome Sanger Institute Data Sharing"/>
        </authorList>
    </citation>
    <scope>NUCLEOTIDE SEQUENCE [LARGE SCALE GENOMIC DNA]</scope>
</reference>
<comment type="similarity">
    <text evidence="1 3">Belongs to the cyclophilin-type PPIase family.</text>
</comment>
<dbReference type="GeneID" id="114647536"/>
<name>A0A8C4RES3_ERPCA</name>
<sequence>MALHRKIQVEVVGLMRDPSFQVAKCIAEGLNQNMPRTFLEPAFHPMLECAWNEYLNNKKKEIRGDTWEYSSPLMCFVNGKLLGAEKEFISWAEHKWNFTFFRPPALYQALAEEFYSQQLKETKHTFVYMDLSIGGNDVGRLLFELFSDICPKTSKNFEALCTGEAGSTSDNINLSYKGSIFHRVVPNGWIQGGDIYKGKGDGGHSIYGPTFEDESFAVPHNKRGVLGMSNKGIHTNGSQFYITLQPAPWMDKRYVAFGELIEGTDVLKLLEDVPTYNERPKQECKVVDCGLFIP</sequence>
<dbReference type="GO" id="GO:0003755">
    <property type="term" value="F:peptidyl-prolyl cis-trans isomerase activity"/>
    <property type="evidence" value="ECO:0007669"/>
    <property type="project" value="UniProtKB-UniRule"/>
</dbReference>
<keyword evidence="3" id="KW-0697">Rotamase</keyword>
<dbReference type="PROSITE" id="PS50072">
    <property type="entry name" value="CSA_PPIASE_2"/>
    <property type="match status" value="1"/>
</dbReference>
<dbReference type="RefSeq" id="XP_028652001.1">
    <property type="nucleotide sequence ID" value="XM_028796168.2"/>
</dbReference>
<dbReference type="Ensembl" id="ENSECRT00000000955.1">
    <property type="protein sequence ID" value="ENSECRP00000000934.1"/>
    <property type="gene ID" value="ENSECRG00000000636.1"/>
</dbReference>
<dbReference type="Gene3D" id="2.40.100.10">
    <property type="entry name" value="Cyclophilin-like"/>
    <property type="match status" value="1"/>
</dbReference>
<evidence type="ECO:0000259" key="4">
    <source>
        <dbReference type="PROSITE" id="PS50072"/>
    </source>
</evidence>
<dbReference type="PRINTS" id="PR00153">
    <property type="entry name" value="CSAPPISMRASE"/>
</dbReference>
<evidence type="ECO:0000256" key="2">
    <source>
        <dbReference type="ARBA" id="ARBA00058445"/>
    </source>
</evidence>
<dbReference type="Pfam" id="PF00160">
    <property type="entry name" value="Pro_isomerase"/>
    <property type="match status" value="1"/>
</dbReference>
<dbReference type="FunFam" id="2.40.100.10:FF:000024">
    <property type="entry name" value="Peptidyl-prolyl cis-trans isomerase"/>
    <property type="match status" value="1"/>
</dbReference>
<comment type="function">
    <text evidence="3">PPIases accelerate the folding of proteins. It catalyzes the cis-trans isomerization of proline imidic peptide bonds in oligopeptides.</text>
</comment>
<protein>
    <recommendedName>
        <fullName evidence="3">Peptidyl-prolyl cis-trans isomerase</fullName>
        <shortName evidence="3">PPIase</shortName>
        <ecNumber evidence="3">5.2.1.8</ecNumber>
    </recommendedName>
</protein>
<dbReference type="PANTHER" id="PTHR11071">
    <property type="entry name" value="PEPTIDYL-PROLYL CIS-TRANS ISOMERASE"/>
    <property type="match status" value="1"/>
</dbReference>
<dbReference type="CTD" id="285755"/>
<organism evidence="5 6">
    <name type="scientific">Erpetoichthys calabaricus</name>
    <name type="common">Rope fish</name>
    <name type="synonym">Calamoichthys calabaricus</name>
    <dbReference type="NCBI Taxonomy" id="27687"/>
    <lineage>
        <taxon>Eukaryota</taxon>
        <taxon>Metazoa</taxon>
        <taxon>Chordata</taxon>
        <taxon>Craniata</taxon>
        <taxon>Vertebrata</taxon>
        <taxon>Euteleostomi</taxon>
        <taxon>Actinopterygii</taxon>
        <taxon>Polypteriformes</taxon>
        <taxon>Polypteridae</taxon>
        <taxon>Erpetoichthys</taxon>
    </lineage>
</organism>
<dbReference type="GeneTree" id="ENSGT00940000159634"/>
<dbReference type="AlphaFoldDB" id="A0A8C4RES3"/>
<comment type="catalytic activity">
    <reaction evidence="3">
        <text>[protein]-peptidylproline (omega=180) = [protein]-peptidylproline (omega=0)</text>
        <dbReference type="Rhea" id="RHEA:16237"/>
        <dbReference type="Rhea" id="RHEA-COMP:10747"/>
        <dbReference type="Rhea" id="RHEA-COMP:10748"/>
        <dbReference type="ChEBI" id="CHEBI:83833"/>
        <dbReference type="ChEBI" id="CHEBI:83834"/>
        <dbReference type="EC" id="5.2.1.8"/>
    </reaction>
</comment>
<gene>
    <name evidence="5" type="primary">PPIL6</name>
    <name evidence="5" type="synonym">ppil6</name>
</gene>
<dbReference type="PANTHER" id="PTHR11071:SF561">
    <property type="entry name" value="PEPTIDYL-PROLYL CIS-TRANS ISOMERASE D-RELATED"/>
    <property type="match status" value="1"/>
</dbReference>
<evidence type="ECO:0000256" key="1">
    <source>
        <dbReference type="ARBA" id="ARBA00007365"/>
    </source>
</evidence>
<evidence type="ECO:0000313" key="5">
    <source>
        <dbReference type="Ensembl" id="ENSECRP00000000934.1"/>
    </source>
</evidence>